<proteinExistence type="predicted"/>
<keyword evidence="2" id="KW-1185">Reference proteome</keyword>
<dbReference type="RefSeq" id="WP_091306277.1">
    <property type="nucleotide sequence ID" value="NZ_FNSO01000004.1"/>
</dbReference>
<evidence type="ECO:0000313" key="2">
    <source>
        <dbReference type="Proteomes" id="UP000199622"/>
    </source>
</evidence>
<protein>
    <recommendedName>
        <fullName evidence="3">CDP-Glycerol:Poly(Glycerophosphate) glycerophosphotransferase</fullName>
    </recommendedName>
</protein>
<evidence type="ECO:0008006" key="3">
    <source>
        <dbReference type="Google" id="ProtNLM"/>
    </source>
</evidence>
<dbReference type="STRING" id="208445.SAMN04489727_2421"/>
<dbReference type="Proteomes" id="UP000199622">
    <property type="component" value="Unassembled WGS sequence"/>
</dbReference>
<dbReference type="OrthoDB" id="3661391at2"/>
<dbReference type="EMBL" id="FNSO01000004">
    <property type="protein sequence ID" value="SEC06262.1"/>
    <property type="molecule type" value="Genomic_DNA"/>
</dbReference>
<accession>A0A1H4PGQ4</accession>
<organism evidence="1 2">
    <name type="scientific">Amycolatopsis tolypomycina</name>
    <dbReference type="NCBI Taxonomy" id="208445"/>
    <lineage>
        <taxon>Bacteria</taxon>
        <taxon>Bacillati</taxon>
        <taxon>Actinomycetota</taxon>
        <taxon>Actinomycetes</taxon>
        <taxon>Pseudonocardiales</taxon>
        <taxon>Pseudonocardiaceae</taxon>
        <taxon>Amycolatopsis</taxon>
    </lineage>
</organism>
<evidence type="ECO:0000313" key="1">
    <source>
        <dbReference type="EMBL" id="SEC06262.1"/>
    </source>
</evidence>
<sequence>MSRGAGSREPGAGGAGSREPGAVWDTFGYERTVLVVARTLTSTYRLLDALDLFGDDFRIRFVFTVNATSAFSDGVPDVLRDAGITPIPWTRVAAGDVRYDLALSASENIDFEHIRAHTIVLPHGLGFNKYVPDRTGTGQRLAGLPPERVLRDGKATVTLQHPEQITQLLAACPATAGRTAVVGDTAFDRVAASRGLRAHYRAELGTGNRTLITLASTWRTDSLLGRRHALPLHLLGELPADSYQVCAVLHPNIWARYGRHQIHLWLSSALDAGLVLMPPHAGWQAGLIAADQVLTDHGSLGLVAAALDKPLLLSTPTEETVAGSPPHLLARSAPALAPDAPLLPQVEEARAAHRPGQYAAVTSRVFAHTGEAATNLRNLIYDRLALAPPGPHAPTRRIPLPVPLHRRVRSHVVQTATPADGSLDLIRFPASAMRADYPMDAHVVADETEPELKIVERAAAIVRRQVLDAVEARTWARATLDAYPGARLALTATADGCWAMVRGAGEAWIGSPRWQPEDVATAASALYCCWLNRTLGDRAVTVRTGARVHEFSVRFTPSSTAPAAP</sequence>
<dbReference type="AlphaFoldDB" id="A0A1H4PGQ4"/>
<name>A0A1H4PGQ4_9PSEU</name>
<reference evidence="2" key="1">
    <citation type="submission" date="2016-10" db="EMBL/GenBank/DDBJ databases">
        <authorList>
            <person name="Varghese N."/>
            <person name="Submissions S."/>
        </authorList>
    </citation>
    <scope>NUCLEOTIDE SEQUENCE [LARGE SCALE GENOMIC DNA]</scope>
    <source>
        <strain evidence="2">DSM 44544</strain>
    </source>
</reference>
<gene>
    <name evidence="1" type="ORF">SAMN04489727_2421</name>
</gene>